<keyword evidence="5" id="KW-0902">Two-component regulatory system</keyword>
<dbReference type="EMBL" id="PVNE01000002">
    <property type="protein sequence ID" value="PRX42431.1"/>
    <property type="molecule type" value="Genomic_DNA"/>
</dbReference>
<feature type="transmembrane region" description="Helical" evidence="6">
    <location>
        <begin position="135"/>
        <end position="152"/>
    </location>
</feature>
<gene>
    <name evidence="9" type="ORF">CLV97_102221</name>
</gene>
<comment type="caution">
    <text evidence="9">The sequence shown here is derived from an EMBL/GenBank/DDBJ whole genome shotgun (WGS) entry which is preliminary data.</text>
</comment>
<sequence>MKNRKRLAFLLSWGVVAVGWIAMIISLFVIQPFHWGWIHLILLASLLFITEYFPFPQDGGRVTAHFPLLFTLCFLYSPGVAGLVFVDVLLLVTWLRRQSFSRALFRTGYTLVGLISAYLVLIEVVPLLMPGVSTLSVMIGKLAVFAVVYELVSKGLRDVLERAGNSRYSRWWYRGGLEPALMIGTFLYSAGIILMGDQGRDTDPLSIAFFFSPLVAFSVLSNVIARLARQKRKMELLFSITTGINRSLDLREVMNKTLMLLSDVVHYSYGIVYLLRDDKLIPEVVSGEGEVDDLKQPLPLSKGLSGWVAEQAEPVRVIDVWRDFRCQGEPMVEKGVQSLLVVPLVLDGHVMGVITLGKDETHGFEEMDLSFLAVLASQAVIAMRNARLVQERERRILAEERNRMAREIHDGLAQSVAGVLMKTETAIRLIDNQPQQVKQWLLECRSKLRESLKEIRYSITALRPSPAVQAGLLPALEKRVSDHQSETGQESTIQVKGTPFSLPPQVEEGIYKVCHEALNNAAKHAQAERVRVVLRYTDSEVWLVVQDDGIGFSLGQAVAKAEANNRYGITGMNERAQQLGAVLQFITSPGRGTRVVMKVPVKKEEKQNHVHQSVTG</sequence>
<name>A0A2T0LJ05_9BACL</name>
<dbReference type="GO" id="GO:0016020">
    <property type="term" value="C:membrane"/>
    <property type="evidence" value="ECO:0007669"/>
    <property type="project" value="InterPro"/>
</dbReference>
<dbReference type="GO" id="GO:0046983">
    <property type="term" value="F:protein dimerization activity"/>
    <property type="evidence" value="ECO:0007669"/>
    <property type="project" value="InterPro"/>
</dbReference>
<evidence type="ECO:0000256" key="3">
    <source>
        <dbReference type="ARBA" id="ARBA00022679"/>
    </source>
</evidence>
<feature type="transmembrane region" description="Helical" evidence="6">
    <location>
        <begin position="207"/>
        <end position="228"/>
    </location>
</feature>
<keyword evidence="4 9" id="KW-0418">Kinase</keyword>
<dbReference type="InterPro" id="IPR036890">
    <property type="entry name" value="HATPase_C_sf"/>
</dbReference>
<keyword evidence="6" id="KW-1133">Transmembrane helix</keyword>
<keyword evidence="3" id="KW-0808">Transferase</keyword>
<accession>A0A2T0LJ05</accession>
<dbReference type="SUPFAM" id="SSF55781">
    <property type="entry name" value="GAF domain-like"/>
    <property type="match status" value="1"/>
</dbReference>
<protein>
    <recommendedName>
        <fullName evidence="2">histidine kinase</fullName>
        <ecNumber evidence="2">2.7.13.3</ecNumber>
    </recommendedName>
</protein>
<dbReference type="Pfam" id="PF13185">
    <property type="entry name" value="GAF_2"/>
    <property type="match status" value="1"/>
</dbReference>
<proteinExistence type="predicted"/>
<dbReference type="Gene3D" id="3.30.565.10">
    <property type="entry name" value="Histidine kinase-like ATPase, C-terminal domain"/>
    <property type="match status" value="1"/>
</dbReference>
<keyword evidence="6" id="KW-0812">Transmembrane</keyword>
<dbReference type="GO" id="GO:0000155">
    <property type="term" value="F:phosphorelay sensor kinase activity"/>
    <property type="evidence" value="ECO:0007669"/>
    <property type="project" value="InterPro"/>
</dbReference>
<dbReference type="InterPro" id="IPR003594">
    <property type="entry name" value="HATPase_dom"/>
</dbReference>
<dbReference type="InterPro" id="IPR011712">
    <property type="entry name" value="Sig_transdc_His_kin_sub3_dim/P"/>
</dbReference>
<dbReference type="SMART" id="SM00387">
    <property type="entry name" value="HATPase_c"/>
    <property type="match status" value="1"/>
</dbReference>
<feature type="transmembrane region" description="Helical" evidence="6">
    <location>
        <begin position="107"/>
        <end position="129"/>
    </location>
</feature>
<dbReference type="SUPFAM" id="SSF55874">
    <property type="entry name" value="ATPase domain of HSP90 chaperone/DNA topoisomerase II/histidine kinase"/>
    <property type="match status" value="1"/>
</dbReference>
<dbReference type="Proteomes" id="UP000237797">
    <property type="component" value="Unassembled WGS sequence"/>
</dbReference>
<comment type="catalytic activity">
    <reaction evidence="1">
        <text>ATP + protein L-histidine = ADP + protein N-phospho-L-histidine.</text>
        <dbReference type="EC" id="2.7.13.3"/>
    </reaction>
</comment>
<evidence type="ECO:0000256" key="6">
    <source>
        <dbReference type="SAM" id="Phobius"/>
    </source>
</evidence>
<dbReference type="InterPro" id="IPR003018">
    <property type="entry name" value="GAF"/>
</dbReference>
<feature type="domain" description="GAF" evidence="7">
    <location>
        <begin position="249"/>
        <end position="393"/>
    </location>
</feature>
<feature type="domain" description="Histidine kinase/HSP90-like ATPase" evidence="8">
    <location>
        <begin position="505"/>
        <end position="603"/>
    </location>
</feature>
<keyword evidence="10" id="KW-1185">Reference proteome</keyword>
<dbReference type="PANTHER" id="PTHR24421">
    <property type="entry name" value="NITRATE/NITRITE SENSOR PROTEIN NARX-RELATED"/>
    <property type="match status" value="1"/>
</dbReference>
<keyword evidence="6" id="KW-0472">Membrane</keyword>
<feature type="transmembrane region" description="Helical" evidence="6">
    <location>
        <begin position="37"/>
        <end position="55"/>
    </location>
</feature>
<evidence type="ECO:0000256" key="4">
    <source>
        <dbReference type="ARBA" id="ARBA00022777"/>
    </source>
</evidence>
<dbReference type="AlphaFoldDB" id="A0A2T0LJ05"/>
<organism evidence="9 10">
    <name type="scientific">Planifilum fimeticola</name>
    <dbReference type="NCBI Taxonomy" id="201975"/>
    <lineage>
        <taxon>Bacteria</taxon>
        <taxon>Bacillati</taxon>
        <taxon>Bacillota</taxon>
        <taxon>Bacilli</taxon>
        <taxon>Bacillales</taxon>
        <taxon>Thermoactinomycetaceae</taxon>
        <taxon>Planifilum</taxon>
    </lineage>
</organism>
<dbReference type="RefSeq" id="WP_170070335.1">
    <property type="nucleotide sequence ID" value="NZ_PVNE01000002.1"/>
</dbReference>
<evidence type="ECO:0000259" key="7">
    <source>
        <dbReference type="SMART" id="SM00065"/>
    </source>
</evidence>
<dbReference type="Pfam" id="PF02518">
    <property type="entry name" value="HATPase_c"/>
    <property type="match status" value="1"/>
</dbReference>
<dbReference type="InterPro" id="IPR029016">
    <property type="entry name" value="GAF-like_dom_sf"/>
</dbReference>
<feature type="transmembrane region" description="Helical" evidence="6">
    <location>
        <begin position="172"/>
        <end position="195"/>
    </location>
</feature>
<evidence type="ECO:0000313" key="9">
    <source>
        <dbReference type="EMBL" id="PRX42431.1"/>
    </source>
</evidence>
<dbReference type="Gene3D" id="1.20.5.1930">
    <property type="match status" value="1"/>
</dbReference>
<evidence type="ECO:0000256" key="5">
    <source>
        <dbReference type="ARBA" id="ARBA00023012"/>
    </source>
</evidence>
<feature type="transmembrane region" description="Helical" evidence="6">
    <location>
        <begin position="75"/>
        <end position="95"/>
    </location>
</feature>
<dbReference type="InterPro" id="IPR050482">
    <property type="entry name" value="Sensor_HK_TwoCompSys"/>
</dbReference>
<reference evidence="9 10" key="1">
    <citation type="submission" date="2018-03" db="EMBL/GenBank/DDBJ databases">
        <title>Genomic Encyclopedia of Archaeal and Bacterial Type Strains, Phase II (KMG-II): from individual species to whole genera.</title>
        <authorList>
            <person name="Goeker M."/>
        </authorList>
    </citation>
    <scope>NUCLEOTIDE SEQUENCE [LARGE SCALE GENOMIC DNA]</scope>
    <source>
        <strain evidence="9 10">DSM 44946</strain>
    </source>
</reference>
<feature type="transmembrane region" description="Helical" evidence="6">
    <location>
        <begin position="6"/>
        <end position="30"/>
    </location>
</feature>
<dbReference type="EC" id="2.7.13.3" evidence="2"/>
<evidence type="ECO:0000256" key="1">
    <source>
        <dbReference type="ARBA" id="ARBA00000085"/>
    </source>
</evidence>
<evidence type="ECO:0000313" key="10">
    <source>
        <dbReference type="Proteomes" id="UP000237797"/>
    </source>
</evidence>
<evidence type="ECO:0000256" key="2">
    <source>
        <dbReference type="ARBA" id="ARBA00012438"/>
    </source>
</evidence>
<dbReference type="Pfam" id="PF07730">
    <property type="entry name" value="HisKA_3"/>
    <property type="match status" value="1"/>
</dbReference>
<evidence type="ECO:0000259" key="8">
    <source>
        <dbReference type="SMART" id="SM00387"/>
    </source>
</evidence>
<dbReference type="CDD" id="cd16917">
    <property type="entry name" value="HATPase_UhpB-NarQ-NarX-like"/>
    <property type="match status" value="1"/>
</dbReference>
<dbReference type="SMART" id="SM00065">
    <property type="entry name" value="GAF"/>
    <property type="match status" value="1"/>
</dbReference>
<dbReference type="Gene3D" id="3.30.450.40">
    <property type="match status" value="1"/>
</dbReference>